<dbReference type="RefSeq" id="WP_188443760.1">
    <property type="nucleotide sequence ID" value="NZ_BMFD01000011.1"/>
</dbReference>
<dbReference type="Proteomes" id="UP000635885">
    <property type="component" value="Unassembled WGS sequence"/>
</dbReference>
<comment type="caution">
    <text evidence="3">The sequence shown here is derived from an EMBL/GenBank/DDBJ whole genome shotgun (WGS) entry which is preliminary data.</text>
</comment>
<dbReference type="PANTHER" id="PTHR42957">
    <property type="entry name" value="HELICASE MJ1565-RELATED"/>
    <property type="match status" value="1"/>
</dbReference>
<dbReference type="EMBL" id="BMFD01000011">
    <property type="protein sequence ID" value="GGC48220.1"/>
    <property type="molecule type" value="Genomic_DNA"/>
</dbReference>
<keyword evidence="3" id="KW-0067">ATP-binding</keyword>
<dbReference type="InterPro" id="IPR027417">
    <property type="entry name" value="P-loop_NTPase"/>
</dbReference>
<organism evidence="3 4">
    <name type="scientific">Belliella aquatica</name>
    <dbReference type="NCBI Taxonomy" id="1323734"/>
    <lineage>
        <taxon>Bacteria</taxon>
        <taxon>Pseudomonadati</taxon>
        <taxon>Bacteroidota</taxon>
        <taxon>Cytophagia</taxon>
        <taxon>Cytophagales</taxon>
        <taxon>Cyclobacteriaceae</taxon>
        <taxon>Belliella</taxon>
    </lineage>
</organism>
<evidence type="ECO:0000313" key="3">
    <source>
        <dbReference type="EMBL" id="GGC48220.1"/>
    </source>
</evidence>
<dbReference type="InterPro" id="IPR008571">
    <property type="entry name" value="HerA-like"/>
</dbReference>
<name>A0ABQ1MWK6_9BACT</name>
<gene>
    <name evidence="3" type="ORF">GCM10010993_28400</name>
</gene>
<evidence type="ECO:0000256" key="1">
    <source>
        <dbReference type="SAM" id="MobiDB-lite"/>
    </source>
</evidence>
<dbReference type="PANTHER" id="PTHR42957:SF1">
    <property type="entry name" value="HELICASE MJ1565-RELATED"/>
    <property type="match status" value="1"/>
</dbReference>
<feature type="domain" description="Helicase HerA central" evidence="2">
    <location>
        <begin position="496"/>
        <end position="726"/>
    </location>
</feature>
<dbReference type="Pfam" id="PF01935">
    <property type="entry name" value="DUF87"/>
    <property type="match status" value="1"/>
</dbReference>
<keyword evidence="3" id="KW-0547">Nucleotide-binding</keyword>
<dbReference type="GO" id="GO:0005524">
    <property type="term" value="F:ATP binding"/>
    <property type="evidence" value="ECO:0007669"/>
    <property type="project" value="UniProtKB-KW"/>
</dbReference>
<dbReference type="SUPFAM" id="SSF52540">
    <property type="entry name" value="P-loop containing nucleoside triphosphate hydrolases"/>
    <property type="match status" value="1"/>
</dbReference>
<evidence type="ECO:0000259" key="2">
    <source>
        <dbReference type="Pfam" id="PF01935"/>
    </source>
</evidence>
<feature type="region of interest" description="Disordered" evidence="1">
    <location>
        <begin position="222"/>
        <end position="259"/>
    </location>
</feature>
<dbReference type="Gene3D" id="3.40.50.300">
    <property type="entry name" value="P-loop containing nucleotide triphosphate hydrolases"/>
    <property type="match status" value="2"/>
</dbReference>
<keyword evidence="4" id="KW-1185">Reference proteome</keyword>
<evidence type="ECO:0000313" key="4">
    <source>
        <dbReference type="Proteomes" id="UP000635885"/>
    </source>
</evidence>
<feature type="compositionally biased region" description="Low complexity" evidence="1">
    <location>
        <begin position="312"/>
        <end position="321"/>
    </location>
</feature>
<proteinExistence type="predicted"/>
<accession>A0ABQ1MWK6</accession>
<sequence length="1006" mass="113904">MTHLITNNKYKIDFLSDSLFKRHLIDESYTIKKNELTELDFARQIRFIRLEKFVYEKNSKVHLKLRSVYSALHSLQVKLIFKVVSDGDSCEVLLGIKSEKNVSDASKVLKGSLEGNFPGSTFYNDIELSNSDSESLNIRAIQNANEVTAVLGIPSIKKEDEEEFIQGIENLIFGMYGKPFTALFIADPVIHEEVVFALDIYEKIYSEVSHLKERVENRGISTSKGSTEGITVSLSESIAEGNSKSNSKTEGTNESKTTNSSPWFLKKFAIAIGGTGSELGYYADRIADKLNSKTGKQFLKKSAEGSKTIGLTKSETSSESETTTKTKSENSGSTSSVSSTEGINEGVQFTYTDKKVSNFLEKLDKQIERLESGKGQGFWNVGAYFLSEKHQNSVMAANIYAGVIKGENSNVEPNSIKTFNDLDRESLLNLKAYLSHYELPKIITRSNDEGFLANAVNTNELTIQISLPNKSVPGLDVVEVSPFGSNLKNFESKRKIEIGNLFNYDKKYKTPVYLDSNKFTSHIFVTGSTGSGKSNVTYNLLENLYKKEIKFLVIEPAKGEYKDIFGNRKNVSVFGTNPRLNHLLKINPFAFPEEIHVYEHIDRFIEILNACWPMEAAMPAVLKEGIEQAYICKGWDLINSVNTMKERDFPTFHDLLKVLPDVIKNSSYSQEIKNNYEGALVTRVKSLTNGLLSLVFDENGLSDESLFDQNVIVDLSRVASSETKALLMGILFMKLNEYRISTRTGNNSDLKHVTVLEEAHNLLKRTSTEHSSNSSNLQGKSVEMISNAIAEMRTYGEGFILADQAPGLMDMSAIRNTNTKICLRLPDFDDRELVGKAMNLTDEQIEELASLDTGVAAIYQNDWQESILCKFHLFENKENNYKFSLGRPEKDFQMILARYLFDSDFKNEKSFEEIFKPFEQEPYFKNYKRIIENIDNDIISRSFVFDICNIKNILKFTIYNTPENIERSRFKREFKKNLVNSLKSYYPTESSLKIYHHVIKSVEYGN</sequence>
<protein>
    <submittedName>
        <fullName evidence="3">ATP-binding protein</fullName>
    </submittedName>
</protein>
<feature type="compositionally biased region" description="Low complexity" evidence="1">
    <location>
        <begin position="329"/>
        <end position="340"/>
    </location>
</feature>
<feature type="region of interest" description="Disordered" evidence="1">
    <location>
        <begin position="310"/>
        <end position="340"/>
    </location>
</feature>
<dbReference type="InterPro" id="IPR002789">
    <property type="entry name" value="HerA_central"/>
</dbReference>
<reference evidence="4" key="1">
    <citation type="journal article" date="2019" name="Int. J. Syst. Evol. Microbiol.">
        <title>The Global Catalogue of Microorganisms (GCM) 10K type strain sequencing project: providing services to taxonomists for standard genome sequencing and annotation.</title>
        <authorList>
            <consortium name="The Broad Institute Genomics Platform"/>
            <consortium name="The Broad Institute Genome Sequencing Center for Infectious Disease"/>
            <person name="Wu L."/>
            <person name="Ma J."/>
        </authorList>
    </citation>
    <scope>NUCLEOTIDE SEQUENCE [LARGE SCALE GENOMIC DNA]</scope>
    <source>
        <strain evidence="4">CGMCC 1.12479</strain>
    </source>
</reference>